<dbReference type="InterPro" id="IPR043502">
    <property type="entry name" value="DNA/RNA_pol_sf"/>
</dbReference>
<reference evidence="2" key="1">
    <citation type="journal article" date="2019" name="Sci. Rep.">
        <title>Draft genome of Tanacetum cinerariifolium, the natural source of mosquito coil.</title>
        <authorList>
            <person name="Yamashiro T."/>
            <person name="Shiraishi A."/>
            <person name="Satake H."/>
            <person name="Nakayama K."/>
        </authorList>
    </citation>
    <scope>NUCLEOTIDE SEQUENCE</scope>
</reference>
<feature type="compositionally biased region" description="Low complexity" evidence="1">
    <location>
        <begin position="38"/>
        <end position="73"/>
    </location>
</feature>
<name>A0A699HTQ9_TANCI</name>
<evidence type="ECO:0000313" key="2">
    <source>
        <dbReference type="EMBL" id="GEY82913.1"/>
    </source>
</evidence>
<protein>
    <submittedName>
        <fullName evidence="2">Putative reverse transcriptase domain-containing protein</fullName>
    </submittedName>
</protein>
<dbReference type="PANTHER" id="PTHR24559:SF427">
    <property type="entry name" value="RNA-DIRECTED DNA POLYMERASE"/>
    <property type="match status" value="1"/>
</dbReference>
<feature type="non-terminal residue" evidence="2">
    <location>
        <position position="1"/>
    </location>
</feature>
<keyword evidence="2" id="KW-0548">Nucleotidyltransferase</keyword>
<dbReference type="InterPro" id="IPR053134">
    <property type="entry name" value="RNA-dir_DNA_polymerase"/>
</dbReference>
<dbReference type="Gene3D" id="3.30.70.270">
    <property type="match status" value="1"/>
</dbReference>
<keyword evidence="2" id="KW-0808">Transferase</keyword>
<dbReference type="SUPFAM" id="SSF56672">
    <property type="entry name" value="DNA/RNA polymerases"/>
    <property type="match status" value="1"/>
</dbReference>
<accession>A0A699HTQ9</accession>
<dbReference type="PANTHER" id="PTHR24559">
    <property type="entry name" value="TRANSPOSON TY3-I GAG-POL POLYPROTEIN"/>
    <property type="match status" value="1"/>
</dbReference>
<dbReference type="InterPro" id="IPR043128">
    <property type="entry name" value="Rev_trsase/Diguanyl_cyclase"/>
</dbReference>
<feature type="region of interest" description="Disordered" evidence="1">
    <location>
        <begin position="25"/>
        <end position="94"/>
    </location>
</feature>
<keyword evidence="2" id="KW-0695">RNA-directed DNA polymerase</keyword>
<proteinExistence type="predicted"/>
<organism evidence="2">
    <name type="scientific">Tanacetum cinerariifolium</name>
    <name type="common">Dalmatian daisy</name>
    <name type="synonym">Chrysanthemum cinerariifolium</name>
    <dbReference type="NCBI Taxonomy" id="118510"/>
    <lineage>
        <taxon>Eukaryota</taxon>
        <taxon>Viridiplantae</taxon>
        <taxon>Streptophyta</taxon>
        <taxon>Embryophyta</taxon>
        <taxon>Tracheophyta</taxon>
        <taxon>Spermatophyta</taxon>
        <taxon>Magnoliopsida</taxon>
        <taxon>eudicotyledons</taxon>
        <taxon>Gunneridae</taxon>
        <taxon>Pentapetalae</taxon>
        <taxon>asterids</taxon>
        <taxon>campanulids</taxon>
        <taxon>Asterales</taxon>
        <taxon>Asteraceae</taxon>
        <taxon>Asteroideae</taxon>
        <taxon>Anthemideae</taxon>
        <taxon>Anthemidinae</taxon>
        <taxon>Tanacetum</taxon>
    </lineage>
</organism>
<dbReference type="Gene3D" id="3.10.10.10">
    <property type="entry name" value="HIV Type 1 Reverse Transcriptase, subunit A, domain 1"/>
    <property type="match status" value="1"/>
</dbReference>
<dbReference type="GO" id="GO:0003964">
    <property type="term" value="F:RNA-directed DNA polymerase activity"/>
    <property type="evidence" value="ECO:0007669"/>
    <property type="project" value="UniProtKB-KW"/>
</dbReference>
<dbReference type="AlphaFoldDB" id="A0A699HTQ9"/>
<sequence>YSSFSDFDPSEDSLPLVPELPLVSPFLCSDDSEEDNFTSDSSSSSSPLDSSLDTSAGSPSGSLSDSSSVHSLGCDTLGQAHSGPSTRVVSPRVRDKDIPKTALRTRYCHYEFQVMPFGLTNAPPVFMDLMNRAEARKEENYGTKDLCGMIKKLEPRADGTLCSNGRNEPLAIPLDEIQIDDKINFIEEPVEIMDREVKRLKQGCILIVKVHWNSRRGVKFTWERKDQMQKKYLHLFANPTSTSKATA</sequence>
<evidence type="ECO:0000256" key="1">
    <source>
        <dbReference type="SAM" id="MobiDB-lite"/>
    </source>
</evidence>
<gene>
    <name evidence="2" type="ORF">Tci_454887</name>
</gene>
<dbReference type="EMBL" id="BKCJ010213650">
    <property type="protein sequence ID" value="GEY82913.1"/>
    <property type="molecule type" value="Genomic_DNA"/>
</dbReference>
<comment type="caution">
    <text evidence="2">The sequence shown here is derived from an EMBL/GenBank/DDBJ whole genome shotgun (WGS) entry which is preliminary data.</text>
</comment>